<proteinExistence type="inferred from homology"/>
<organism evidence="3 4">
    <name type="scientific">Cryptosporangium japonicum</name>
    <dbReference type="NCBI Taxonomy" id="80872"/>
    <lineage>
        <taxon>Bacteria</taxon>
        <taxon>Bacillati</taxon>
        <taxon>Actinomycetota</taxon>
        <taxon>Actinomycetes</taxon>
        <taxon>Cryptosporangiales</taxon>
        <taxon>Cryptosporangiaceae</taxon>
        <taxon>Cryptosporangium</taxon>
    </lineage>
</organism>
<dbReference type="PANTHER" id="PTHR39428:SF3">
    <property type="entry name" value="DEAZAFLAVIN-DEPENDENT NITROREDUCTASE"/>
    <property type="match status" value="1"/>
</dbReference>
<gene>
    <name evidence="3" type="ORF">GCM10009539_78610</name>
</gene>
<evidence type="ECO:0000313" key="3">
    <source>
        <dbReference type="EMBL" id="GAA0279068.1"/>
    </source>
</evidence>
<accession>A0ABP3EXJ1</accession>
<reference evidence="4" key="1">
    <citation type="journal article" date="2019" name="Int. J. Syst. Evol. Microbiol.">
        <title>The Global Catalogue of Microorganisms (GCM) 10K type strain sequencing project: providing services to taxonomists for standard genome sequencing and annotation.</title>
        <authorList>
            <consortium name="The Broad Institute Genomics Platform"/>
            <consortium name="The Broad Institute Genome Sequencing Center for Infectious Disease"/>
            <person name="Wu L."/>
            <person name="Ma J."/>
        </authorList>
    </citation>
    <scope>NUCLEOTIDE SEQUENCE [LARGE SCALE GENOMIC DNA]</scope>
    <source>
        <strain evidence="4">JCM 10425</strain>
    </source>
</reference>
<protein>
    <submittedName>
        <fullName evidence="3">Nitroreductase family deazaflavin-dependent oxidoreductase</fullName>
    </submittedName>
</protein>
<comment type="caution">
    <text evidence="3">The sequence shown here is derived from an EMBL/GenBank/DDBJ whole genome shotgun (WGS) entry which is preliminary data.</text>
</comment>
<evidence type="ECO:0000256" key="2">
    <source>
        <dbReference type="ARBA" id="ARBA00049106"/>
    </source>
</evidence>
<dbReference type="InterPro" id="IPR004378">
    <property type="entry name" value="F420H2_quin_Rdtase"/>
</dbReference>
<dbReference type="Pfam" id="PF04075">
    <property type="entry name" value="F420H2_quin_red"/>
    <property type="match status" value="1"/>
</dbReference>
<dbReference type="Proteomes" id="UP001500967">
    <property type="component" value="Unassembled WGS sequence"/>
</dbReference>
<keyword evidence="4" id="KW-1185">Reference proteome</keyword>
<comment type="catalytic activity">
    <reaction evidence="2">
        <text>oxidized coenzyme F420-(gamma-L-Glu)(n) + a quinol + H(+) = reduced coenzyme F420-(gamma-L-Glu)(n) + a quinone</text>
        <dbReference type="Rhea" id="RHEA:39663"/>
        <dbReference type="Rhea" id="RHEA-COMP:12939"/>
        <dbReference type="Rhea" id="RHEA-COMP:14378"/>
        <dbReference type="ChEBI" id="CHEBI:15378"/>
        <dbReference type="ChEBI" id="CHEBI:24646"/>
        <dbReference type="ChEBI" id="CHEBI:132124"/>
        <dbReference type="ChEBI" id="CHEBI:133980"/>
        <dbReference type="ChEBI" id="CHEBI:139511"/>
    </reaction>
</comment>
<sequence>MSTSVGAMASFNDTVIENFRANDGVLGGHWEGKTVLLLHTPGRKSGKNFVNPLVAAPFEGSYIVCGSAGGAPEDPQWVANLEALDGPATIELGADTVEADVRVVRPGSDDWETLYGTWREYWPDAADYETKTDRKFPVAVVTVR</sequence>
<dbReference type="Gene3D" id="2.30.110.10">
    <property type="entry name" value="Electron Transport, Fmn-binding Protein, Chain A"/>
    <property type="match status" value="1"/>
</dbReference>
<comment type="similarity">
    <text evidence="1">Belongs to the F420H(2)-dependent quinone reductase family.</text>
</comment>
<dbReference type="InterPro" id="IPR012349">
    <property type="entry name" value="Split_barrel_FMN-bd"/>
</dbReference>
<evidence type="ECO:0000313" key="4">
    <source>
        <dbReference type="Proteomes" id="UP001500967"/>
    </source>
</evidence>
<dbReference type="PANTHER" id="PTHR39428">
    <property type="entry name" value="F420H(2)-DEPENDENT QUINONE REDUCTASE RV1261C"/>
    <property type="match status" value="1"/>
</dbReference>
<name>A0ABP3EXJ1_9ACTN</name>
<evidence type="ECO:0000256" key="1">
    <source>
        <dbReference type="ARBA" id="ARBA00008710"/>
    </source>
</evidence>
<dbReference type="NCBIfam" id="TIGR00026">
    <property type="entry name" value="hi_GC_TIGR00026"/>
    <property type="match status" value="1"/>
</dbReference>
<dbReference type="EMBL" id="BAAAGX010000041">
    <property type="protein sequence ID" value="GAA0279068.1"/>
    <property type="molecule type" value="Genomic_DNA"/>
</dbReference>